<feature type="non-terminal residue" evidence="1">
    <location>
        <position position="1"/>
    </location>
</feature>
<dbReference type="Proteomes" id="UP000580825">
    <property type="component" value="Unassembled WGS sequence"/>
</dbReference>
<gene>
    <name evidence="1" type="primary">Gsdma3</name>
    <name evidence="1" type="ORF">SCYSUP_R09576</name>
</gene>
<proteinExistence type="predicted"/>
<reference evidence="1 2" key="1">
    <citation type="submission" date="2019-09" db="EMBL/GenBank/DDBJ databases">
        <title>Bird 10,000 Genomes (B10K) Project - Family phase.</title>
        <authorList>
            <person name="Zhang G."/>
        </authorList>
    </citation>
    <scope>NUCLEOTIDE SEQUENCE [LARGE SCALE GENOMIC DNA]</scope>
    <source>
        <strain evidence="1">B10K-DU-002-46</strain>
        <tissue evidence="1">Muscle</tissue>
    </source>
</reference>
<dbReference type="PANTHER" id="PTHR16399:SF18">
    <property type="entry name" value="GASDERMIN-A"/>
    <property type="match status" value="1"/>
</dbReference>
<dbReference type="GO" id="GO:0005546">
    <property type="term" value="F:phosphatidylinositol-4,5-bisphosphate binding"/>
    <property type="evidence" value="ECO:0007669"/>
    <property type="project" value="TreeGrafter"/>
</dbReference>
<dbReference type="PANTHER" id="PTHR16399">
    <property type="entry name" value="GASDERMIN"/>
    <property type="match status" value="1"/>
</dbReference>
<feature type="non-terminal residue" evidence="1">
    <location>
        <position position="109"/>
    </location>
</feature>
<name>A0A7L1Y9W4_9PASS</name>
<organism evidence="1 2">
    <name type="scientific">Scytalopus superciliaris</name>
    <dbReference type="NCBI Taxonomy" id="312124"/>
    <lineage>
        <taxon>Eukaryota</taxon>
        <taxon>Metazoa</taxon>
        <taxon>Chordata</taxon>
        <taxon>Craniata</taxon>
        <taxon>Vertebrata</taxon>
        <taxon>Euteleostomi</taxon>
        <taxon>Archelosauria</taxon>
        <taxon>Archosauria</taxon>
        <taxon>Dinosauria</taxon>
        <taxon>Saurischia</taxon>
        <taxon>Theropoda</taxon>
        <taxon>Coelurosauria</taxon>
        <taxon>Aves</taxon>
        <taxon>Neognathae</taxon>
        <taxon>Neoaves</taxon>
        <taxon>Telluraves</taxon>
        <taxon>Australaves</taxon>
        <taxon>Passeriformes</taxon>
        <taxon>Rhinocryptidae</taxon>
        <taxon>Scytalopus</taxon>
    </lineage>
</organism>
<dbReference type="InterPro" id="IPR007677">
    <property type="entry name" value="Gasdermin"/>
</dbReference>
<accession>A0A7L1Y9W4</accession>
<sequence>IDPQTWFNSAELLEHQLLLLLQSLERKIVSQQLKLVRTHIKLGSFEDEPFHVDARLLSFPRREEQSLTMDLVKLSGVKLQEDGLAVPMERPFKAVVALYIALYVLNLLS</sequence>
<protein>
    <submittedName>
        <fullName evidence="1">GSDA3 protein</fullName>
    </submittedName>
</protein>
<dbReference type="GO" id="GO:0042742">
    <property type="term" value="P:defense response to bacterium"/>
    <property type="evidence" value="ECO:0007669"/>
    <property type="project" value="TreeGrafter"/>
</dbReference>
<comment type="caution">
    <text evidence="1">The sequence shown here is derived from an EMBL/GenBank/DDBJ whole genome shotgun (WGS) entry which is preliminary data.</text>
</comment>
<dbReference type="EMBL" id="VXBX01001204">
    <property type="protein sequence ID" value="NXP17839.1"/>
    <property type="molecule type" value="Genomic_DNA"/>
</dbReference>
<dbReference type="GO" id="GO:0070273">
    <property type="term" value="F:phosphatidylinositol-4-phosphate binding"/>
    <property type="evidence" value="ECO:0007669"/>
    <property type="project" value="TreeGrafter"/>
</dbReference>
<dbReference type="GO" id="GO:0070269">
    <property type="term" value="P:pyroptotic inflammatory response"/>
    <property type="evidence" value="ECO:0007669"/>
    <property type="project" value="TreeGrafter"/>
</dbReference>
<dbReference type="AlphaFoldDB" id="A0A7L1Y9W4"/>
<keyword evidence="2" id="KW-1185">Reference proteome</keyword>
<dbReference type="GO" id="GO:0001786">
    <property type="term" value="F:phosphatidylserine binding"/>
    <property type="evidence" value="ECO:0007669"/>
    <property type="project" value="TreeGrafter"/>
</dbReference>
<evidence type="ECO:0000313" key="1">
    <source>
        <dbReference type="EMBL" id="NXP17839.1"/>
    </source>
</evidence>
<evidence type="ECO:0000313" key="2">
    <source>
        <dbReference type="Proteomes" id="UP000580825"/>
    </source>
</evidence>